<comment type="caution">
    <text evidence="1">The sequence shown here is derived from an EMBL/GenBank/DDBJ whole genome shotgun (WGS) entry which is preliminary data.</text>
</comment>
<accession>A0ABV8G5X0</accession>
<evidence type="ECO:0000313" key="1">
    <source>
        <dbReference type="EMBL" id="MFC4009407.1"/>
    </source>
</evidence>
<organism evidence="1 2">
    <name type="scientific">Nonomuraea purpurea</name>
    <dbReference type="NCBI Taxonomy" id="1849276"/>
    <lineage>
        <taxon>Bacteria</taxon>
        <taxon>Bacillati</taxon>
        <taxon>Actinomycetota</taxon>
        <taxon>Actinomycetes</taxon>
        <taxon>Streptosporangiales</taxon>
        <taxon>Streptosporangiaceae</taxon>
        <taxon>Nonomuraea</taxon>
    </lineage>
</organism>
<reference evidence="2" key="1">
    <citation type="journal article" date="2019" name="Int. J. Syst. Evol. Microbiol.">
        <title>The Global Catalogue of Microorganisms (GCM) 10K type strain sequencing project: providing services to taxonomists for standard genome sequencing and annotation.</title>
        <authorList>
            <consortium name="The Broad Institute Genomics Platform"/>
            <consortium name="The Broad Institute Genome Sequencing Center for Infectious Disease"/>
            <person name="Wu L."/>
            <person name="Ma J."/>
        </authorList>
    </citation>
    <scope>NUCLEOTIDE SEQUENCE [LARGE SCALE GENOMIC DNA]</scope>
    <source>
        <strain evidence="2">TBRC 1276</strain>
    </source>
</reference>
<dbReference type="EMBL" id="JBHSBI010000009">
    <property type="protein sequence ID" value="MFC4009407.1"/>
    <property type="molecule type" value="Genomic_DNA"/>
</dbReference>
<protein>
    <submittedName>
        <fullName evidence="1">Uncharacterized protein</fullName>
    </submittedName>
</protein>
<dbReference type="RefSeq" id="WP_379529457.1">
    <property type="nucleotide sequence ID" value="NZ_JBHSBI010000009.1"/>
</dbReference>
<keyword evidence="2" id="KW-1185">Reference proteome</keyword>
<dbReference type="Proteomes" id="UP001595851">
    <property type="component" value="Unassembled WGS sequence"/>
</dbReference>
<gene>
    <name evidence="1" type="ORF">ACFOY2_19400</name>
</gene>
<proteinExistence type="predicted"/>
<name>A0ABV8G5X0_9ACTN</name>
<evidence type="ECO:0000313" key="2">
    <source>
        <dbReference type="Proteomes" id="UP001595851"/>
    </source>
</evidence>
<sequence>MQALQVAADAHVGSKMLAGVLPLNKVTFPALGGAPGDPFNELVDYSVVLDNADVPALGRFAVVRPEVKAMILKHDKFIASSYGSAQPIQNGVIGSMAGFTIASTPHLPAGVNIIAGSPIATTFGDQLVNIESFRHLTKFGDVVRGLHVAGAKVIRSERCSSPPRADQIANG</sequence>